<dbReference type="EMBL" id="HE956708">
    <property type="protein sequence ID" value="CCI88498.1"/>
    <property type="molecule type" value="Genomic_DNA"/>
</dbReference>
<organism evidence="1 2">
    <name type="scientific">Yersinia phage phiR2-01</name>
    <dbReference type="NCBI Taxonomy" id="1206557"/>
    <lineage>
        <taxon>Viruses</taxon>
        <taxon>Duplodnaviria</taxon>
        <taxon>Heunggongvirae</taxon>
        <taxon>Uroviricota</taxon>
        <taxon>Caudoviricetes</taxon>
        <taxon>Demerecviridae</taxon>
        <taxon>Markadamsvirinae</taxon>
        <taxon>Epseptimavirus</taxon>
        <taxon>Epseptimavirus R201</taxon>
    </lineage>
</organism>
<dbReference type="InterPro" id="IPR003789">
    <property type="entry name" value="Asn/Gln_tRNA_amidoTrase-B-like"/>
</dbReference>
<dbReference type="GeneID" id="14296684"/>
<dbReference type="OrthoDB" id="13053at10239"/>
<reference evidence="1" key="1">
    <citation type="submission" date="2016-03" db="EMBL/GenBank/DDBJ databases">
        <title>Genomic, physiological and proteomic characterization of the T5-like bacteriophage phiR2-01 infecting Yersinia enterocolitia.</title>
        <authorList>
            <person name="Pajunen M.I."/>
            <person name="Happonen L.J."/>
            <person name="Jun J.W."/>
            <person name="Malmstrom J."/>
            <person name="Nawaz A."/>
            <person name="Mattinen L."/>
            <person name="Skurnik M."/>
        </authorList>
    </citation>
    <scope>NUCLEOTIDE SEQUENCE</scope>
</reference>
<protein>
    <submittedName>
        <fullName evidence="1">Uncharacterized protein</fullName>
    </submittedName>
</protein>
<name>I7J3T8_9CAUD</name>
<dbReference type="SUPFAM" id="SSF89095">
    <property type="entry name" value="GatB/YqeY motif"/>
    <property type="match status" value="1"/>
</dbReference>
<accession>I7J3T8</accession>
<evidence type="ECO:0000313" key="1">
    <source>
        <dbReference type="EMBL" id="CCI88498.1"/>
    </source>
</evidence>
<sequence length="144" mass="16293">MGENILNILRDLLQAARINGDKDRARNLQTMIGDLQRIDKNYVSRDQLVAYINSQLKAAEAAKQKAMKVGVEILVDEDYDRLLITLLQEYQPTQLNESQVRSYFAELVKLNPGITKGLLMKTIKQEYPGQYDGSMAAQIAGEFN</sequence>
<dbReference type="Proteomes" id="UP000002908">
    <property type="component" value="Segment"/>
</dbReference>
<evidence type="ECO:0000313" key="2">
    <source>
        <dbReference type="Proteomes" id="UP000002908"/>
    </source>
</evidence>
<keyword evidence="2" id="KW-1185">Reference proteome</keyword>
<dbReference type="GO" id="GO:0016884">
    <property type="term" value="F:carbon-nitrogen ligase activity, with glutamine as amido-N-donor"/>
    <property type="evidence" value="ECO:0007669"/>
    <property type="project" value="InterPro"/>
</dbReference>
<proteinExistence type="predicted"/>
<dbReference type="RefSeq" id="YP_007237049.1">
    <property type="nucleotide sequence ID" value="NC_019919.2"/>
</dbReference>
<gene>
    <name evidence="1" type="primary">g070</name>
    <name evidence="1" type="ORF">BN79_089</name>
</gene>
<dbReference type="KEGG" id="vg:14296684"/>